<proteinExistence type="predicted"/>
<dbReference type="Proteomes" id="UP001159428">
    <property type="component" value="Unassembled WGS sequence"/>
</dbReference>
<dbReference type="Gene3D" id="2.40.70.10">
    <property type="entry name" value="Acid Proteases"/>
    <property type="match status" value="1"/>
</dbReference>
<organism evidence="2 3">
    <name type="scientific">Pocillopora meandrina</name>
    <dbReference type="NCBI Taxonomy" id="46732"/>
    <lineage>
        <taxon>Eukaryota</taxon>
        <taxon>Metazoa</taxon>
        <taxon>Cnidaria</taxon>
        <taxon>Anthozoa</taxon>
        <taxon>Hexacorallia</taxon>
        <taxon>Scleractinia</taxon>
        <taxon>Astrocoeniina</taxon>
        <taxon>Pocilloporidae</taxon>
        <taxon>Pocillopora</taxon>
    </lineage>
</organism>
<feature type="region of interest" description="Disordered" evidence="1">
    <location>
        <begin position="14"/>
        <end position="61"/>
    </location>
</feature>
<evidence type="ECO:0008006" key="4">
    <source>
        <dbReference type="Google" id="ProtNLM"/>
    </source>
</evidence>
<evidence type="ECO:0000313" key="3">
    <source>
        <dbReference type="Proteomes" id="UP001159428"/>
    </source>
</evidence>
<keyword evidence="3" id="KW-1185">Reference proteome</keyword>
<reference evidence="2 3" key="1">
    <citation type="submission" date="2022-05" db="EMBL/GenBank/DDBJ databases">
        <authorList>
            <consortium name="Genoscope - CEA"/>
            <person name="William W."/>
        </authorList>
    </citation>
    <scope>NUCLEOTIDE SEQUENCE [LARGE SCALE GENOMIC DNA]</scope>
</reference>
<accession>A0AAU9XBN8</accession>
<feature type="compositionally biased region" description="Basic and acidic residues" evidence="1">
    <location>
        <begin position="14"/>
        <end position="24"/>
    </location>
</feature>
<evidence type="ECO:0000256" key="1">
    <source>
        <dbReference type="SAM" id="MobiDB-lite"/>
    </source>
</evidence>
<sequence>MTLDAFLDEARALEVSEKQAKDIEPSESASSVLPQPPETPQKKRSKPRERRSRKPKLPKNVNQIDATCMPRETSSCSDDGYAFWAETPVDMVSAPFVSLKVNGVKCNFLVDSGASENILSLSASKVCNVNLKSCDTRVYVYNSSDPFHVLGNF</sequence>
<dbReference type="InterPro" id="IPR001969">
    <property type="entry name" value="Aspartic_peptidase_AS"/>
</dbReference>
<dbReference type="GO" id="GO:0006508">
    <property type="term" value="P:proteolysis"/>
    <property type="evidence" value="ECO:0007669"/>
    <property type="project" value="InterPro"/>
</dbReference>
<name>A0AAU9XBN8_9CNID</name>
<feature type="compositionally biased region" description="Basic residues" evidence="1">
    <location>
        <begin position="42"/>
        <end position="57"/>
    </location>
</feature>
<gene>
    <name evidence="2" type="ORF">PMEA_00020610</name>
</gene>
<dbReference type="GO" id="GO:0004190">
    <property type="term" value="F:aspartic-type endopeptidase activity"/>
    <property type="evidence" value="ECO:0007669"/>
    <property type="project" value="InterPro"/>
</dbReference>
<dbReference type="PROSITE" id="PS00141">
    <property type="entry name" value="ASP_PROTEASE"/>
    <property type="match status" value="1"/>
</dbReference>
<dbReference type="EMBL" id="CALNXJ010000038">
    <property type="protein sequence ID" value="CAH3143571.1"/>
    <property type="molecule type" value="Genomic_DNA"/>
</dbReference>
<protein>
    <recommendedName>
        <fullName evidence="4">Gag-pol polyprotein</fullName>
    </recommendedName>
</protein>
<dbReference type="InterPro" id="IPR021109">
    <property type="entry name" value="Peptidase_aspartic_dom_sf"/>
</dbReference>
<dbReference type="AlphaFoldDB" id="A0AAU9XBN8"/>
<comment type="caution">
    <text evidence="2">The sequence shown here is derived from an EMBL/GenBank/DDBJ whole genome shotgun (WGS) entry which is preliminary data.</text>
</comment>
<dbReference type="SUPFAM" id="SSF50630">
    <property type="entry name" value="Acid proteases"/>
    <property type="match status" value="1"/>
</dbReference>
<evidence type="ECO:0000313" key="2">
    <source>
        <dbReference type="EMBL" id="CAH3143571.1"/>
    </source>
</evidence>